<evidence type="ECO:0000256" key="9">
    <source>
        <dbReference type="PIRSR" id="PIRSR500134-2"/>
    </source>
</evidence>
<dbReference type="AlphaFoldDB" id="A0A1E3XG19"/>
<dbReference type="UniPathway" id="UPA00038">
    <property type="reaction ID" value="UER00491"/>
</dbReference>
<evidence type="ECO:0000256" key="4">
    <source>
        <dbReference type="ARBA" id="ARBA00023002"/>
    </source>
</evidence>
<comment type="caution">
    <text evidence="12">The sequence shown here is derived from an EMBL/GenBank/DDBJ whole genome shotgun (WGS) entry which is preliminary data.</text>
</comment>
<organism evidence="12 13">
    <name type="scientific">Candidatus Scalindua rubra</name>
    <dbReference type="NCBI Taxonomy" id="1872076"/>
    <lineage>
        <taxon>Bacteria</taxon>
        <taxon>Pseudomonadati</taxon>
        <taxon>Planctomycetota</taxon>
        <taxon>Candidatus Brocadiia</taxon>
        <taxon>Candidatus Brocadiales</taxon>
        <taxon>Candidatus Scalinduaceae</taxon>
        <taxon>Candidatus Scalindua</taxon>
    </lineage>
</organism>
<feature type="binding site" evidence="9">
    <location>
        <position position="264"/>
    </location>
    <ligand>
        <name>substrate</name>
    </ligand>
</feature>
<feature type="binding site" evidence="9">
    <location>
        <begin position="256"/>
        <end position="260"/>
    </location>
    <ligand>
        <name>substrate</name>
    </ligand>
</feature>
<evidence type="ECO:0000256" key="3">
    <source>
        <dbReference type="ARBA" id="ARBA00012954"/>
    </source>
</evidence>
<feature type="binding site" evidence="10">
    <location>
        <position position="35"/>
    </location>
    <ligand>
        <name>NAD(+)</name>
        <dbReference type="ChEBI" id="CHEBI:57540"/>
    </ligand>
</feature>
<dbReference type="PIRSF" id="PIRSF000124">
    <property type="entry name" value="UDPglc_GDPman_dh"/>
    <property type="match status" value="1"/>
</dbReference>
<feature type="binding site" evidence="9">
    <location>
        <begin position="157"/>
        <end position="160"/>
    </location>
    <ligand>
        <name>substrate</name>
    </ligand>
</feature>
<feature type="binding site" evidence="10">
    <location>
        <position position="270"/>
    </location>
    <ligand>
        <name>NAD(+)</name>
        <dbReference type="ChEBI" id="CHEBI:57540"/>
    </ligand>
</feature>
<dbReference type="InterPro" id="IPR036220">
    <property type="entry name" value="UDP-Glc/GDP-Man_DH_C_sf"/>
</dbReference>
<evidence type="ECO:0000256" key="6">
    <source>
        <dbReference type="ARBA" id="ARBA00047473"/>
    </source>
</evidence>
<dbReference type="InterPro" id="IPR014026">
    <property type="entry name" value="UDP-Glc/GDP-Man_DH_dimer"/>
</dbReference>
<dbReference type="GO" id="GO:0006065">
    <property type="term" value="P:UDP-glucuronate biosynthetic process"/>
    <property type="evidence" value="ECO:0007669"/>
    <property type="project" value="UniProtKB-UniPathway"/>
</dbReference>
<evidence type="ECO:0000256" key="7">
    <source>
        <dbReference type="PIRNR" id="PIRNR000124"/>
    </source>
</evidence>
<dbReference type="InterPro" id="IPR001732">
    <property type="entry name" value="UDP-Glc/GDP-Man_DH_N"/>
</dbReference>
<evidence type="ECO:0000313" key="12">
    <source>
        <dbReference type="EMBL" id="ODS34571.1"/>
    </source>
</evidence>
<dbReference type="InterPro" id="IPR036291">
    <property type="entry name" value="NAD(P)-bd_dom_sf"/>
</dbReference>
<accession>A0A1E3XG19</accession>
<evidence type="ECO:0000256" key="10">
    <source>
        <dbReference type="PIRSR" id="PIRSR500134-3"/>
    </source>
</evidence>
<dbReference type="GO" id="GO:0003979">
    <property type="term" value="F:UDP-glucose 6-dehydrogenase activity"/>
    <property type="evidence" value="ECO:0007669"/>
    <property type="project" value="UniProtKB-EC"/>
</dbReference>
<evidence type="ECO:0000256" key="8">
    <source>
        <dbReference type="PIRSR" id="PIRSR500134-1"/>
    </source>
</evidence>
<dbReference type="SUPFAM" id="SSF51735">
    <property type="entry name" value="NAD(P)-binding Rossmann-fold domains"/>
    <property type="match status" value="1"/>
</dbReference>
<dbReference type="PANTHER" id="PTHR43750">
    <property type="entry name" value="UDP-GLUCOSE 6-DEHYDROGENASE TUAD"/>
    <property type="match status" value="1"/>
</dbReference>
<dbReference type="Gene3D" id="1.20.5.170">
    <property type="match status" value="1"/>
</dbReference>
<dbReference type="InterPro" id="IPR017476">
    <property type="entry name" value="UDP-Glc/GDP-Man"/>
</dbReference>
<dbReference type="SUPFAM" id="SSF48179">
    <property type="entry name" value="6-phosphogluconate dehydrogenase C-terminal domain-like"/>
    <property type="match status" value="1"/>
</dbReference>
<evidence type="ECO:0000313" key="13">
    <source>
        <dbReference type="Proteomes" id="UP000094056"/>
    </source>
</evidence>
<dbReference type="Gene3D" id="3.40.50.720">
    <property type="entry name" value="NAD(P)-binding Rossmann-like Domain"/>
    <property type="match status" value="2"/>
</dbReference>
<dbReference type="InterPro" id="IPR008927">
    <property type="entry name" value="6-PGluconate_DH-like_C_sf"/>
</dbReference>
<dbReference type="Proteomes" id="UP000094056">
    <property type="component" value="Unassembled WGS sequence"/>
</dbReference>
<dbReference type="NCBIfam" id="TIGR03026">
    <property type="entry name" value="NDP-sugDHase"/>
    <property type="match status" value="1"/>
</dbReference>
<feature type="binding site" evidence="10">
    <location>
        <position position="124"/>
    </location>
    <ligand>
        <name>NAD(+)</name>
        <dbReference type="ChEBI" id="CHEBI:57540"/>
    </ligand>
</feature>
<dbReference type="EMBL" id="MAYW01000004">
    <property type="protein sequence ID" value="ODS34571.1"/>
    <property type="molecule type" value="Genomic_DNA"/>
</dbReference>
<evidence type="ECO:0000256" key="2">
    <source>
        <dbReference type="ARBA" id="ARBA00006601"/>
    </source>
</evidence>
<dbReference type="Pfam" id="PF03721">
    <property type="entry name" value="UDPG_MGDP_dh_N"/>
    <property type="match status" value="1"/>
</dbReference>
<dbReference type="PIRSF" id="PIRSF500134">
    <property type="entry name" value="UDPglc_DH_bac"/>
    <property type="match status" value="1"/>
</dbReference>
<feature type="binding site" evidence="9">
    <location>
        <position position="209"/>
    </location>
    <ligand>
        <name>substrate</name>
    </ligand>
</feature>
<feature type="binding site" evidence="10">
    <location>
        <position position="86"/>
    </location>
    <ligand>
        <name>NAD(+)</name>
        <dbReference type="ChEBI" id="CHEBI:57540"/>
    </ligand>
</feature>
<dbReference type="SUPFAM" id="SSF52413">
    <property type="entry name" value="UDP-glucose/GDP-mannose dehydrogenase C-terminal domain"/>
    <property type="match status" value="1"/>
</dbReference>
<keyword evidence="4 7" id="KW-0560">Oxidoreductase</keyword>
<feature type="active site" description="Nucleophile" evidence="8">
    <location>
        <position position="267"/>
    </location>
</feature>
<name>A0A1E3XG19_9BACT</name>
<dbReference type="PANTHER" id="PTHR43750:SF1">
    <property type="entry name" value="GDP-MANNOSE 6-DEHYDROGENASE"/>
    <property type="match status" value="1"/>
</dbReference>
<dbReference type="SMART" id="SM00984">
    <property type="entry name" value="UDPG_MGDP_dh_C"/>
    <property type="match status" value="1"/>
</dbReference>
<feature type="domain" description="UDP-glucose/GDP-mannose dehydrogenase C-terminal" evidence="11">
    <location>
        <begin position="316"/>
        <end position="423"/>
    </location>
</feature>
<dbReference type="EC" id="1.1.1.22" evidence="3 7"/>
<keyword evidence="5 7" id="KW-0520">NAD</keyword>
<comment type="catalytic activity">
    <reaction evidence="6 7">
        <text>UDP-alpha-D-glucose + 2 NAD(+) + H2O = UDP-alpha-D-glucuronate + 2 NADH + 3 H(+)</text>
        <dbReference type="Rhea" id="RHEA:23596"/>
        <dbReference type="ChEBI" id="CHEBI:15377"/>
        <dbReference type="ChEBI" id="CHEBI:15378"/>
        <dbReference type="ChEBI" id="CHEBI:57540"/>
        <dbReference type="ChEBI" id="CHEBI:57945"/>
        <dbReference type="ChEBI" id="CHEBI:58052"/>
        <dbReference type="ChEBI" id="CHEBI:58885"/>
        <dbReference type="EC" id="1.1.1.22"/>
    </reaction>
</comment>
<feature type="binding site" evidence="10">
    <location>
        <position position="160"/>
    </location>
    <ligand>
        <name>NAD(+)</name>
        <dbReference type="ChEBI" id="CHEBI:57540"/>
    </ligand>
</feature>
<comment type="pathway">
    <text evidence="1">Nucleotide-sugar biosynthesis; UDP-alpha-D-glucuronate biosynthesis; UDP-alpha-D-glucuronate from UDP-alpha-D-glucose: step 1/1.</text>
</comment>
<proteinExistence type="inferred from homology"/>
<dbReference type="InterPro" id="IPR014027">
    <property type="entry name" value="UDP-Glc/GDP-Man_DH_C"/>
</dbReference>
<dbReference type="GO" id="GO:0000271">
    <property type="term" value="P:polysaccharide biosynthetic process"/>
    <property type="evidence" value="ECO:0007669"/>
    <property type="project" value="InterPro"/>
</dbReference>
<reference evidence="12 13" key="1">
    <citation type="submission" date="2016-07" db="EMBL/GenBank/DDBJ databases">
        <title>Draft genome of Scalindua rubra, obtained from a brine-seawater interface in the Red Sea, sheds light on salt adaptation in anammox bacteria.</title>
        <authorList>
            <person name="Speth D.R."/>
            <person name="Lagkouvardos I."/>
            <person name="Wang Y."/>
            <person name="Qian P.-Y."/>
            <person name="Dutilh B.E."/>
            <person name="Jetten M.S."/>
        </authorList>
    </citation>
    <scope>NUCLEOTIDE SEQUENCE [LARGE SCALE GENOMIC DNA]</scope>
    <source>
        <strain evidence="12">BSI-1</strain>
    </source>
</reference>
<comment type="similarity">
    <text evidence="2 7">Belongs to the UDP-glucose/GDP-mannose dehydrogenase family.</text>
</comment>
<dbReference type="PATRIC" id="fig|1872076.5.peg.337"/>
<protein>
    <recommendedName>
        <fullName evidence="3 7">UDP-glucose 6-dehydrogenase</fullName>
        <ecNumber evidence="3 7">1.1.1.22</ecNumber>
    </recommendedName>
</protein>
<gene>
    <name evidence="12" type="ORF">SCARUB_00306</name>
</gene>
<feature type="binding site" evidence="10">
    <location>
        <position position="30"/>
    </location>
    <ligand>
        <name>NAD(+)</name>
        <dbReference type="ChEBI" id="CHEBI:57540"/>
    </ligand>
</feature>
<dbReference type="GO" id="GO:0051287">
    <property type="term" value="F:NAD binding"/>
    <property type="evidence" value="ECO:0007669"/>
    <property type="project" value="InterPro"/>
</dbReference>
<feature type="binding site" evidence="10">
    <location>
        <position position="330"/>
    </location>
    <ligand>
        <name>NAD(+)</name>
        <dbReference type="ChEBI" id="CHEBI:57540"/>
    </ligand>
</feature>
<sequence>MNISIFGLGYVGCVSTGCLAQNGHRVIGVDVIDFKVDLVNNGRPTIIEKDIDKILYEQWKNGRISATKDYVQAVMYTEVSMICVKTPSTNNGHLDLSYVYNTSKQIGEGLRKKDGYHVIVIRSTVLPGTNQKVGEIVEKISGKRRNTNFAIVSNPEFLREGSAVEDYNNPAITLLASDNLEAIQIMKDVYKDINAPIEETEIEVAEIIKFVNNSFHALKISFANEVGNICKKMNIDSHKVMSLFCKDTSLNISPYYFKSGFAYGGSCLPKDLKSLVTLSHDLYLNSAILEAIVMSNENQKKIALDMIVSKGKKKIGILGLSFKKGTDDLRFSPTVEITENLLGKGYSILIYDSKVSLSRLTGTNRKYVDKHIPHLSKLISDDLGFVISNSDLLVISHNEDKFRHLEDNYPDKIFIDLVRTSNKQSNDNYEGICW</sequence>
<dbReference type="Pfam" id="PF03720">
    <property type="entry name" value="UDPG_MGDP_dh_C"/>
    <property type="match status" value="1"/>
</dbReference>
<dbReference type="InterPro" id="IPR028357">
    <property type="entry name" value="UDPglc_DH_bac"/>
</dbReference>
<feature type="binding site" evidence="9">
    <location>
        <position position="323"/>
    </location>
    <ligand>
        <name>substrate</name>
    </ligand>
</feature>
<dbReference type="Pfam" id="PF00984">
    <property type="entry name" value="UDPG_MGDP_dh"/>
    <property type="match status" value="1"/>
</dbReference>
<evidence type="ECO:0000259" key="11">
    <source>
        <dbReference type="SMART" id="SM00984"/>
    </source>
</evidence>
<evidence type="ECO:0000256" key="5">
    <source>
        <dbReference type="ARBA" id="ARBA00023027"/>
    </source>
</evidence>
<evidence type="ECO:0000256" key="1">
    <source>
        <dbReference type="ARBA" id="ARBA00004701"/>
    </source>
</evidence>